<dbReference type="OrthoDB" id="5420143at2759"/>
<dbReference type="KEGG" id="scm:SCHCO_02631442"/>
<dbReference type="eggNOG" id="ENOG502SF7M">
    <property type="taxonomic scope" value="Eukaryota"/>
</dbReference>
<dbReference type="Proteomes" id="UP000007431">
    <property type="component" value="Unassembled WGS sequence"/>
</dbReference>
<dbReference type="InParanoid" id="D8Q9S3"/>
<dbReference type="VEuPathDB" id="FungiDB:SCHCODRAFT_02631442"/>
<evidence type="ECO:0000259" key="4">
    <source>
        <dbReference type="Pfam" id="PF10342"/>
    </source>
</evidence>
<dbReference type="InterPro" id="IPR052479">
    <property type="entry name" value="GPI-anchor_Adhesion_Reg"/>
</dbReference>
<feature type="region of interest" description="Disordered" evidence="2">
    <location>
        <begin position="111"/>
        <end position="163"/>
    </location>
</feature>
<dbReference type="OMA" id="WVQNTSN"/>
<keyword evidence="1 3" id="KW-0732">Signal</keyword>
<name>D8Q9S3_SCHCM</name>
<protein>
    <submittedName>
        <fullName evidence="5">DRMIP-like protein</fullName>
    </submittedName>
</protein>
<dbReference type="InterPro" id="IPR018466">
    <property type="entry name" value="Kre9/Knh1-like_N"/>
</dbReference>
<evidence type="ECO:0000313" key="6">
    <source>
        <dbReference type="Proteomes" id="UP000007431"/>
    </source>
</evidence>
<feature type="compositionally biased region" description="Low complexity" evidence="2">
    <location>
        <begin position="117"/>
        <end position="155"/>
    </location>
</feature>
<sequence>MRAAVALAALLPAAALADISINFPSGDGYWVANHSNTISWSASSNDPNVTIIVRNDQNATLNGDYDIAEYVNAASLTYTVTNVTLLPGTGYQVVFVNTSNTTQEYTRSDTFEIKPNGTTPATVSSSAPSGTATSHSGSSGSSGTQSGSGASASSTDENGAPASLSLPMGPLGAVAGLMAMSAALFL</sequence>
<feature type="domain" description="Yeast cell wall synthesis Kre9/Knh1-like N-terminal" evidence="4">
    <location>
        <begin position="24"/>
        <end position="113"/>
    </location>
</feature>
<gene>
    <name evidence="5" type="primary">DRMIP</name>
    <name evidence="5" type="ORF">SCHCODRAFT_85578</name>
</gene>
<accession>D8Q9S3</accession>
<dbReference type="PANTHER" id="PTHR35185:SF1">
    <property type="entry name" value="UPF0619 GPI-ANCHORED MEMBRANE PROTEIN C1322.10"/>
    <property type="match status" value="1"/>
</dbReference>
<dbReference type="GeneID" id="9588471"/>
<dbReference type="HOGENOM" id="CLU_090425_0_0_1"/>
<proteinExistence type="predicted"/>
<dbReference type="RefSeq" id="XP_003030176.1">
    <property type="nucleotide sequence ID" value="XM_003030130.1"/>
</dbReference>
<evidence type="ECO:0000256" key="2">
    <source>
        <dbReference type="SAM" id="MobiDB-lite"/>
    </source>
</evidence>
<dbReference type="AlphaFoldDB" id="D8Q9S3"/>
<organism evidence="6">
    <name type="scientific">Schizophyllum commune (strain H4-8 / FGSC 9210)</name>
    <name type="common">Split gill fungus</name>
    <dbReference type="NCBI Taxonomy" id="578458"/>
    <lineage>
        <taxon>Eukaryota</taxon>
        <taxon>Fungi</taxon>
        <taxon>Dikarya</taxon>
        <taxon>Basidiomycota</taxon>
        <taxon>Agaricomycotina</taxon>
        <taxon>Agaricomycetes</taxon>
        <taxon>Agaricomycetidae</taxon>
        <taxon>Agaricales</taxon>
        <taxon>Schizophyllaceae</taxon>
        <taxon>Schizophyllum</taxon>
    </lineage>
</organism>
<feature type="signal peptide" evidence="3">
    <location>
        <begin position="1"/>
        <end position="17"/>
    </location>
</feature>
<feature type="chain" id="PRO_5003120763" evidence="3">
    <location>
        <begin position="18"/>
        <end position="186"/>
    </location>
</feature>
<evidence type="ECO:0000313" key="5">
    <source>
        <dbReference type="EMBL" id="EFI95273.1"/>
    </source>
</evidence>
<dbReference type="EMBL" id="GL377308">
    <property type="protein sequence ID" value="EFI95273.1"/>
    <property type="molecule type" value="Genomic_DNA"/>
</dbReference>
<evidence type="ECO:0000256" key="1">
    <source>
        <dbReference type="ARBA" id="ARBA00022729"/>
    </source>
</evidence>
<dbReference type="PANTHER" id="PTHR35185">
    <property type="entry name" value="SERINE/THREONINE-RICH PROTEIN ADG2-RELATED"/>
    <property type="match status" value="1"/>
</dbReference>
<dbReference type="Pfam" id="PF10342">
    <property type="entry name" value="Kre9_KNH"/>
    <property type="match status" value="1"/>
</dbReference>
<reference evidence="5 6" key="1">
    <citation type="journal article" date="2010" name="Nat. Biotechnol.">
        <title>Genome sequence of the model mushroom Schizophyllum commune.</title>
        <authorList>
            <person name="Ohm R.A."/>
            <person name="de Jong J.F."/>
            <person name="Lugones L.G."/>
            <person name="Aerts A."/>
            <person name="Kothe E."/>
            <person name="Stajich J.E."/>
            <person name="de Vries R.P."/>
            <person name="Record E."/>
            <person name="Levasseur A."/>
            <person name="Baker S.E."/>
            <person name="Bartholomew K.A."/>
            <person name="Coutinho P.M."/>
            <person name="Erdmann S."/>
            <person name="Fowler T.J."/>
            <person name="Gathman A.C."/>
            <person name="Lombard V."/>
            <person name="Henrissat B."/>
            <person name="Knabe N."/>
            <person name="Kuees U."/>
            <person name="Lilly W.W."/>
            <person name="Lindquist E."/>
            <person name="Lucas S."/>
            <person name="Magnuson J.K."/>
            <person name="Piumi F."/>
            <person name="Raudaskoski M."/>
            <person name="Salamov A."/>
            <person name="Schmutz J."/>
            <person name="Schwarze F.W.M.R."/>
            <person name="vanKuyk P.A."/>
            <person name="Horton J.S."/>
            <person name="Grigoriev I.V."/>
            <person name="Woesten H.A.B."/>
        </authorList>
    </citation>
    <scope>NUCLEOTIDE SEQUENCE [LARGE SCALE GENOMIC DNA]</scope>
    <source>
        <strain evidence="6">H4-8 / FGSC 9210</strain>
    </source>
</reference>
<keyword evidence="6" id="KW-1185">Reference proteome</keyword>
<evidence type="ECO:0000256" key="3">
    <source>
        <dbReference type="SAM" id="SignalP"/>
    </source>
</evidence>